<proteinExistence type="predicted"/>
<evidence type="ECO:0000313" key="2">
    <source>
        <dbReference type="Proteomes" id="UP000681425"/>
    </source>
</evidence>
<protein>
    <recommendedName>
        <fullName evidence="3">Integrase</fullName>
    </recommendedName>
</protein>
<dbReference type="EMBL" id="CP073910">
    <property type="protein sequence ID" value="QUT07589.1"/>
    <property type="molecule type" value="Genomic_DNA"/>
</dbReference>
<accession>A0A975KA26</accession>
<evidence type="ECO:0000313" key="1">
    <source>
        <dbReference type="EMBL" id="QUT07589.1"/>
    </source>
</evidence>
<keyword evidence="2" id="KW-1185">Reference proteome</keyword>
<sequence>MTMSDSSAITGNEVEDDVRLYRAYREARAGLPLIGRFMPYRWYELPDKLNAVWMPYAQMLDEFSTELANTLNDLTNHVQRLKAWAIVIERMDDDAKMAATHEFIDILATNAVNLPYAIKSRLAFAAAHLCHQANMTRDFASWQDDLPLDVEIDLNTSGIYGRGWGKTYNRFKRAVEAIGAKAFRDATGDFRNAYNHRFSPRFVIGMTGMVTRNRNEKTGGFCYGFGGREPLALADIIGLLTTECQHCYTAFEALQSLVEEQIGAIREFDATANSFG</sequence>
<dbReference type="RefSeq" id="WP_066765495.1">
    <property type="nucleotide sequence ID" value="NZ_CP073910.1"/>
</dbReference>
<evidence type="ECO:0008006" key="3">
    <source>
        <dbReference type="Google" id="ProtNLM"/>
    </source>
</evidence>
<gene>
    <name evidence="1" type="ORF">KFK14_09435</name>
</gene>
<organism evidence="1 2">
    <name type="scientific">Sphingobium phenoxybenzoativorans</name>
    <dbReference type="NCBI Taxonomy" id="1592790"/>
    <lineage>
        <taxon>Bacteria</taxon>
        <taxon>Pseudomonadati</taxon>
        <taxon>Pseudomonadota</taxon>
        <taxon>Alphaproteobacteria</taxon>
        <taxon>Sphingomonadales</taxon>
        <taxon>Sphingomonadaceae</taxon>
        <taxon>Sphingobium</taxon>
    </lineage>
</organism>
<dbReference type="KEGG" id="spph:KFK14_09435"/>
<reference evidence="1" key="1">
    <citation type="submission" date="2021-04" db="EMBL/GenBank/DDBJ databases">
        <title>Isolation of p-tert-butylphenol degrading bacteria Sphingobium phenoxybenzoativorans Tas13 from active sludge.</title>
        <authorList>
            <person name="Li Y."/>
        </authorList>
    </citation>
    <scope>NUCLEOTIDE SEQUENCE</scope>
    <source>
        <strain evidence="1">Tas13</strain>
    </source>
</reference>
<dbReference type="Proteomes" id="UP000681425">
    <property type="component" value="Chromosome"/>
</dbReference>
<name>A0A975KA26_9SPHN</name>
<dbReference type="AlphaFoldDB" id="A0A975KA26"/>